<feature type="compositionally biased region" description="Polar residues" evidence="14">
    <location>
        <begin position="169"/>
        <end position="194"/>
    </location>
</feature>
<keyword evidence="3" id="KW-0158">Chromosome</keyword>
<feature type="compositionally biased region" description="Basic and acidic residues" evidence="14">
    <location>
        <begin position="217"/>
        <end position="243"/>
    </location>
</feature>
<dbReference type="PROSITE" id="PS50016">
    <property type="entry name" value="ZF_PHD_2"/>
    <property type="match status" value="1"/>
</dbReference>
<feature type="compositionally biased region" description="Low complexity" evidence="14">
    <location>
        <begin position="1409"/>
        <end position="1439"/>
    </location>
</feature>
<dbReference type="InterPro" id="IPR019787">
    <property type="entry name" value="Znf_PHD-finger"/>
</dbReference>
<feature type="compositionally biased region" description="Polar residues" evidence="14">
    <location>
        <begin position="738"/>
        <end position="747"/>
    </location>
</feature>
<feature type="compositionally biased region" description="Basic and acidic residues" evidence="14">
    <location>
        <begin position="1029"/>
        <end position="1042"/>
    </location>
</feature>
<proteinExistence type="predicted"/>
<dbReference type="PROSITE" id="PS01360">
    <property type="entry name" value="ZF_MYND_1"/>
    <property type="match status" value="1"/>
</dbReference>
<feature type="domain" description="PWWP" evidence="17">
    <location>
        <begin position="616"/>
        <end position="667"/>
    </location>
</feature>
<keyword evidence="20" id="KW-1185">Reference proteome</keyword>
<keyword evidence="5 13" id="KW-0863">Zinc-finger</keyword>
<dbReference type="PROSITE" id="PS50865">
    <property type="entry name" value="ZF_MYND_2"/>
    <property type="match status" value="1"/>
</dbReference>
<dbReference type="PANTHER" id="PTHR46453">
    <property type="entry name" value="PROTEIN KINASE C-BINDING PROTEIN 1"/>
    <property type="match status" value="1"/>
</dbReference>
<dbReference type="Gene3D" id="3.30.40.10">
    <property type="entry name" value="Zinc/RING finger domain, C3HC4 (zinc finger)"/>
    <property type="match status" value="1"/>
</dbReference>
<evidence type="ECO:0000256" key="3">
    <source>
        <dbReference type="ARBA" id="ARBA00022454"/>
    </source>
</evidence>
<feature type="compositionally biased region" description="Basic and acidic residues" evidence="14">
    <location>
        <begin position="922"/>
        <end position="932"/>
    </location>
</feature>
<feature type="compositionally biased region" description="Polar residues" evidence="14">
    <location>
        <begin position="1058"/>
        <end position="1075"/>
    </location>
</feature>
<dbReference type="Pfam" id="PF23460">
    <property type="entry name" value="ZMYND8_CC"/>
    <property type="match status" value="1"/>
</dbReference>
<dbReference type="SMART" id="SM00293">
    <property type="entry name" value="PWWP"/>
    <property type="match status" value="1"/>
</dbReference>
<dbReference type="PROSITE" id="PS50014">
    <property type="entry name" value="BROMODOMAIN_2"/>
    <property type="match status" value="1"/>
</dbReference>
<keyword evidence="6" id="KW-0862">Zinc</keyword>
<evidence type="ECO:0000256" key="6">
    <source>
        <dbReference type="ARBA" id="ARBA00022833"/>
    </source>
</evidence>
<dbReference type="CDD" id="cd15538">
    <property type="entry name" value="PHD_PRKCBP1"/>
    <property type="match status" value="1"/>
</dbReference>
<keyword evidence="8" id="KW-0805">Transcription regulation</keyword>
<dbReference type="Proteomes" id="UP001314205">
    <property type="component" value="Unassembled WGS sequence"/>
</dbReference>
<dbReference type="SUPFAM" id="SSF57903">
    <property type="entry name" value="FYVE/PHD zinc finger"/>
    <property type="match status" value="1"/>
</dbReference>
<feature type="compositionally biased region" description="Polar residues" evidence="14">
    <location>
        <begin position="1"/>
        <end position="18"/>
    </location>
</feature>
<dbReference type="InterPro" id="IPR011011">
    <property type="entry name" value="Znf_FYVE_PHD"/>
</dbReference>
<feature type="compositionally biased region" description="Polar residues" evidence="14">
    <location>
        <begin position="933"/>
        <end position="942"/>
    </location>
</feature>
<feature type="region of interest" description="Disordered" evidence="14">
    <location>
        <begin position="308"/>
        <end position="402"/>
    </location>
</feature>
<evidence type="ECO:0008006" key="21">
    <source>
        <dbReference type="Google" id="ProtNLM"/>
    </source>
</evidence>
<dbReference type="InterPro" id="IPR001487">
    <property type="entry name" value="Bromodomain"/>
</dbReference>
<feature type="compositionally biased region" description="Polar residues" evidence="14">
    <location>
        <begin position="316"/>
        <end position="327"/>
    </location>
</feature>
<keyword evidence="7" id="KW-0156">Chromatin regulator</keyword>
<evidence type="ECO:0000259" key="17">
    <source>
        <dbReference type="PROSITE" id="PS50812"/>
    </source>
</evidence>
<keyword evidence="11" id="KW-0539">Nucleus</keyword>
<dbReference type="InterPro" id="IPR044075">
    <property type="entry name" value="PRKCBP1_PHD"/>
</dbReference>
<feature type="compositionally biased region" description="Basic and acidic residues" evidence="14">
    <location>
        <begin position="976"/>
        <end position="988"/>
    </location>
</feature>
<feature type="compositionally biased region" description="Low complexity" evidence="14">
    <location>
        <begin position="1076"/>
        <end position="1092"/>
    </location>
</feature>
<evidence type="ECO:0000259" key="15">
    <source>
        <dbReference type="PROSITE" id="PS50014"/>
    </source>
</evidence>
<evidence type="ECO:0000256" key="2">
    <source>
        <dbReference type="ARBA" id="ARBA00004286"/>
    </source>
</evidence>
<keyword evidence="10" id="KW-0804">Transcription</keyword>
<feature type="compositionally biased region" description="Polar residues" evidence="14">
    <location>
        <begin position="1101"/>
        <end position="1111"/>
    </location>
</feature>
<feature type="compositionally biased region" description="Basic and acidic residues" evidence="14">
    <location>
        <begin position="840"/>
        <end position="866"/>
    </location>
</feature>
<dbReference type="Gene3D" id="1.20.920.10">
    <property type="entry name" value="Bromodomain-like"/>
    <property type="match status" value="1"/>
</dbReference>
<feature type="domain" description="PHD-type" evidence="16">
    <location>
        <begin position="413"/>
        <end position="471"/>
    </location>
</feature>
<dbReference type="SUPFAM" id="SSF47370">
    <property type="entry name" value="Bromodomain"/>
    <property type="match status" value="1"/>
</dbReference>
<feature type="compositionally biased region" description="Basic and acidic residues" evidence="14">
    <location>
        <begin position="996"/>
        <end position="1018"/>
    </location>
</feature>
<dbReference type="SUPFAM" id="SSF63748">
    <property type="entry name" value="Tudor/PWWP/MBT"/>
    <property type="match status" value="1"/>
</dbReference>
<feature type="compositionally biased region" description="Polar residues" evidence="14">
    <location>
        <begin position="64"/>
        <end position="87"/>
    </location>
</feature>
<feature type="compositionally biased region" description="Basic and acidic residues" evidence="14">
    <location>
        <begin position="727"/>
        <end position="737"/>
    </location>
</feature>
<evidence type="ECO:0000259" key="18">
    <source>
        <dbReference type="PROSITE" id="PS50865"/>
    </source>
</evidence>
<evidence type="ECO:0000256" key="12">
    <source>
        <dbReference type="PROSITE-ProRule" id="PRU00035"/>
    </source>
</evidence>
<dbReference type="InterPro" id="IPR002893">
    <property type="entry name" value="Znf_MYND"/>
</dbReference>
<dbReference type="EMBL" id="CAVLGL010000115">
    <property type="protein sequence ID" value="CAK1600093.1"/>
    <property type="molecule type" value="Genomic_DNA"/>
</dbReference>
<dbReference type="Gene3D" id="6.10.140.2220">
    <property type="match status" value="1"/>
</dbReference>
<organism evidence="19 20">
    <name type="scientific">Parnassius mnemosyne</name>
    <name type="common">clouded apollo</name>
    <dbReference type="NCBI Taxonomy" id="213953"/>
    <lineage>
        <taxon>Eukaryota</taxon>
        <taxon>Metazoa</taxon>
        <taxon>Ecdysozoa</taxon>
        <taxon>Arthropoda</taxon>
        <taxon>Hexapoda</taxon>
        <taxon>Insecta</taxon>
        <taxon>Pterygota</taxon>
        <taxon>Neoptera</taxon>
        <taxon>Endopterygota</taxon>
        <taxon>Lepidoptera</taxon>
        <taxon>Glossata</taxon>
        <taxon>Ditrysia</taxon>
        <taxon>Papilionoidea</taxon>
        <taxon>Papilionidae</taxon>
        <taxon>Parnassiinae</taxon>
        <taxon>Parnassini</taxon>
        <taxon>Parnassius</taxon>
        <taxon>Driopa</taxon>
    </lineage>
</organism>
<dbReference type="Pfam" id="PF24324">
    <property type="entry name" value="MYND_ZMYND11_ZMYD8"/>
    <property type="match status" value="1"/>
</dbReference>
<dbReference type="GO" id="GO:0008270">
    <property type="term" value="F:zinc ion binding"/>
    <property type="evidence" value="ECO:0007669"/>
    <property type="project" value="UniProtKB-KW"/>
</dbReference>
<dbReference type="CDD" id="cd20160">
    <property type="entry name" value="PWWP_PRKCBP1"/>
    <property type="match status" value="1"/>
</dbReference>
<dbReference type="GO" id="GO:0005634">
    <property type="term" value="C:nucleus"/>
    <property type="evidence" value="ECO:0007669"/>
    <property type="project" value="UniProtKB-SubCell"/>
</dbReference>
<dbReference type="InterPro" id="IPR036427">
    <property type="entry name" value="Bromodomain-like_sf"/>
</dbReference>
<dbReference type="SMART" id="SM00249">
    <property type="entry name" value="PHD"/>
    <property type="match status" value="1"/>
</dbReference>
<dbReference type="GO" id="GO:0005737">
    <property type="term" value="C:cytoplasm"/>
    <property type="evidence" value="ECO:0007669"/>
    <property type="project" value="TreeGrafter"/>
</dbReference>
<dbReference type="GO" id="GO:0140006">
    <property type="term" value="F:histone H3 reader activity"/>
    <property type="evidence" value="ECO:0007669"/>
    <property type="project" value="UniProtKB-ARBA"/>
</dbReference>
<evidence type="ECO:0000256" key="9">
    <source>
        <dbReference type="ARBA" id="ARBA00023117"/>
    </source>
</evidence>
<evidence type="ECO:0000256" key="13">
    <source>
        <dbReference type="PROSITE-ProRule" id="PRU00134"/>
    </source>
</evidence>
<feature type="compositionally biased region" description="Low complexity" evidence="14">
    <location>
        <begin position="910"/>
        <end position="921"/>
    </location>
</feature>
<dbReference type="InterPro" id="IPR000313">
    <property type="entry name" value="PWWP_dom"/>
</dbReference>
<feature type="region of interest" description="Disordered" evidence="14">
    <location>
        <begin position="726"/>
        <end position="1111"/>
    </location>
</feature>
<feature type="region of interest" description="Disordered" evidence="14">
    <location>
        <begin position="1409"/>
        <end position="1476"/>
    </location>
</feature>
<feature type="region of interest" description="Disordered" evidence="14">
    <location>
        <begin position="53"/>
        <end position="262"/>
    </location>
</feature>
<evidence type="ECO:0000256" key="5">
    <source>
        <dbReference type="ARBA" id="ARBA00022771"/>
    </source>
</evidence>
<reference evidence="19 20" key="1">
    <citation type="submission" date="2023-11" db="EMBL/GenBank/DDBJ databases">
        <authorList>
            <person name="Hedman E."/>
            <person name="Englund M."/>
            <person name="Stromberg M."/>
            <person name="Nyberg Akerstrom W."/>
            <person name="Nylinder S."/>
            <person name="Jareborg N."/>
            <person name="Kallberg Y."/>
            <person name="Kronander E."/>
        </authorList>
    </citation>
    <scope>NUCLEOTIDE SEQUENCE [LARGE SCALE GENOMIC DNA]</scope>
</reference>
<sequence length="1751" mass="193166">MEDNSEAQMETDVSSTTADVPEMQEVPGSSGNVEMVIVVEKMEVDDTLSNLQMSTNLECDKPPTSIQSAQFDDGTSQKEMTSMQVTKSPLKDNQIETVLPKLENTPINLNETPPKKDILPSSSPKVSPLEITSSSCQLQSSEVIADSSSKEMQNIPYKDKENSLKHIQLKNSDSNTDNENASKDVSLQKQQSESPIIEVDKSTNGLSCTNTNNDQTGKLKDNETENKMDESRVSPDNTEKDVSNDSQIETNSDISEKDHNKSISRELKSLIKSAKESKIISECTQLTSKTRKSRTAFENANSSLTSLVEADKIQGNRRNSVNSQKSNCSEKSDKTVIKRSMRSQNPEFVNKVKQFLNSVTGKNHKPESESAVSDEDTEETKSKDSHNDSTSTTKRKKISEDRAVEKTNKLRSDPYCWRCHWAVEQATFEKTHNPMHCTVCPRSFHYKCLSGTERNKIASDKNWVCPECLSVLHAESSETRSPAMKKISLGLLCELLKYALERMMDLNGVEPFMQPVDRTAFPDYDKYVVHPMDLSLMKNNINEGLYGSTEAFLGDAQWILHNSIIFNTLQSKLTGGARALVRSCRAEMGEIEACPECYAAAHARRPTWFTDVCTTPHILLWAKLKGFPHWPAKGMSVNSSGLVDVRFFGAHDRAWVPAKDCYLYSEKDPNNFRTKRQDILDSMQEAEQHIRNISRKYGKFVYPPFKTQFDPTKLTEQLKMMIPSFEGEVRTPSKEKPGSTTHTPQSTGKHKSRSNSKSSKSSLHEGYVSEGEDVTVTPTRKMADGAEIAKEEDYSINEKNKSVDNMEVDVQKSDVSRKRRRSDLEEAVITIIDSSSNGTIEKRKRFDDHDKDEPDKNDEEPKEKNKVPIKNTVEQVDKEKDKVETGKSKDNEPSSSTNDKEKSRRTTPIKVVSKLKPSKTSTPKDKDVKDKNTSSGLSTLKQRPSRPDKSISSEEEKKALKRRNTRTKSLGCYIGEKSEKNIDKKNEKSANSSNNGKEKAKENNTLNKTKEPETDKNVPKKSTSSTKSNAEKQKSAKDRLQFDDDTSLAVLAREAKNSIGNSMSGLPTISSVRSLSTTPNNESSPKPSNSKTVEITIEAPSDSSIFTPTSTDNVRNMKEAVDKLQRLRNETEPPLVGRVGVRAFARMTSPDSVPKEKEMMQVEIKTEPIDLDDADRHNEKMDLMKACRLLPVNPTVTNSLRDVRINKVVVSPLNARKATTKTTEIRVRAKKTFPQPKKVDDGRSELNGKNSMVYIPIQPPMTQAPIRGVRPIAVNGPVNAASNPRVPTPLVTTSASSINTVTAPLVPHTKSSSLLNTGPLATITSNAAATLPTIGQVPTVGPTNVHTVPLITSVNGQWTFSLQPVMSVGGGDDSSTPMVNGIAERGNTGALVPLPTAAAKLSALASSPLNAPASASTSAPSSAPAASSSSTPVPTSTSTGNTPAELPRLQQRPTLLNPLDASTPIGCVPPPSTSGPLTAKLNQNAVKLTDFFRTLLEDSLEKIDEPVAQATAFKLQLEQAKWRHQQEIEEIKHNHELVLAEMRASFEKEKIRAVNDVRRASQVELEAAVKLTKSKQWCAHCSQEAQFYCCWNTSYCDYQCQRAHWSQHFSVCTQQRKPDSNSNGGPPHDNTMQPPDNLPKTTQAPNLTVGNKLAPLRVFSQDQGNGPKSSIIVSMVEDSSGNQTMKCVGTYKPPGPPQLSPLNINKQIMTTEENAKKVVTSGGYLIVGAAGSSGNTNIVTSRRAHTIQYYT</sequence>
<evidence type="ECO:0000256" key="4">
    <source>
        <dbReference type="ARBA" id="ARBA00022723"/>
    </source>
</evidence>
<comment type="caution">
    <text evidence="19">The sequence shown here is derived from an EMBL/GenBank/DDBJ whole genome shotgun (WGS) entry which is preliminary data.</text>
</comment>
<evidence type="ECO:0000256" key="8">
    <source>
        <dbReference type="ARBA" id="ARBA00023015"/>
    </source>
</evidence>
<feature type="compositionally biased region" description="Basic and acidic residues" evidence="14">
    <location>
        <begin position="875"/>
        <end position="904"/>
    </location>
</feature>
<evidence type="ECO:0000256" key="1">
    <source>
        <dbReference type="ARBA" id="ARBA00004123"/>
    </source>
</evidence>
<feature type="domain" description="MYND-type" evidence="18">
    <location>
        <begin position="1578"/>
        <end position="1612"/>
    </location>
</feature>
<gene>
    <name evidence="19" type="ORF">PARMNEM_LOCUS18892</name>
</gene>
<dbReference type="Pfam" id="PF00855">
    <property type="entry name" value="PWWP"/>
    <property type="match status" value="1"/>
</dbReference>
<dbReference type="GO" id="GO:0005694">
    <property type="term" value="C:chromosome"/>
    <property type="evidence" value="ECO:0007669"/>
    <property type="project" value="UniProtKB-SubCell"/>
</dbReference>
<dbReference type="GO" id="GO:0003714">
    <property type="term" value="F:transcription corepressor activity"/>
    <property type="evidence" value="ECO:0007669"/>
    <property type="project" value="TreeGrafter"/>
</dbReference>
<keyword evidence="4" id="KW-0479">Metal-binding</keyword>
<feature type="compositionally biased region" description="Polar residues" evidence="14">
    <location>
        <begin position="202"/>
        <end position="216"/>
    </location>
</feature>
<dbReference type="FunFam" id="6.10.140.2220:FF:000002">
    <property type="entry name" value="Protein kinase C-binding protein 1 isoform C"/>
    <property type="match status" value="1"/>
</dbReference>
<evidence type="ECO:0000259" key="16">
    <source>
        <dbReference type="PROSITE" id="PS50016"/>
    </source>
</evidence>
<feature type="region of interest" description="Disordered" evidence="14">
    <location>
        <begin position="1614"/>
        <end position="1646"/>
    </location>
</feature>
<comment type="subcellular location">
    <subcellularLocation>
        <location evidence="2">Chromosome</location>
    </subcellularLocation>
    <subcellularLocation>
        <location evidence="1">Nucleus</location>
    </subcellularLocation>
</comment>
<dbReference type="SUPFAM" id="SSF144232">
    <property type="entry name" value="HIT/MYND zinc finger-like"/>
    <property type="match status" value="1"/>
</dbReference>
<feature type="region of interest" description="Disordered" evidence="14">
    <location>
        <begin position="1"/>
        <end position="32"/>
    </location>
</feature>
<name>A0AAV1LYG5_9NEOP</name>
<dbReference type="Pfam" id="PF00439">
    <property type="entry name" value="Bromodomain"/>
    <property type="match status" value="1"/>
</dbReference>
<dbReference type="InterPro" id="IPR056987">
    <property type="entry name" value="ZMYND8_CC"/>
</dbReference>
<feature type="domain" description="Bromo" evidence="15">
    <location>
        <begin position="504"/>
        <end position="574"/>
    </location>
</feature>
<feature type="compositionally biased region" description="Polar residues" evidence="14">
    <location>
        <begin position="244"/>
        <end position="253"/>
    </location>
</feature>
<dbReference type="PRINTS" id="PR00503">
    <property type="entry name" value="BROMODOMAIN"/>
</dbReference>
<evidence type="ECO:0000256" key="11">
    <source>
        <dbReference type="ARBA" id="ARBA00023242"/>
    </source>
</evidence>
<dbReference type="SMART" id="SM00297">
    <property type="entry name" value="BROMO"/>
    <property type="match status" value="1"/>
</dbReference>
<accession>A0AAV1LYG5</accession>
<dbReference type="PANTHER" id="PTHR46453:SF5">
    <property type="entry name" value="PROTEIN KINASE C-BINDING PROTEIN 1 ISOFORM X1"/>
    <property type="match status" value="1"/>
</dbReference>
<evidence type="ECO:0000313" key="20">
    <source>
        <dbReference type="Proteomes" id="UP001314205"/>
    </source>
</evidence>
<dbReference type="PROSITE" id="PS50812">
    <property type="entry name" value="PWWP"/>
    <property type="match status" value="1"/>
</dbReference>
<evidence type="ECO:0000313" key="19">
    <source>
        <dbReference type="EMBL" id="CAK1600093.1"/>
    </source>
</evidence>
<feature type="compositionally biased region" description="Basic and acidic residues" evidence="14">
    <location>
        <begin position="781"/>
        <end position="816"/>
    </location>
</feature>
<protein>
    <recommendedName>
        <fullName evidence="21">Protein kinase C-binding protein 1</fullName>
    </recommendedName>
</protein>
<dbReference type="InterPro" id="IPR013083">
    <property type="entry name" value="Znf_RING/FYVE/PHD"/>
</dbReference>
<dbReference type="InterPro" id="IPR001965">
    <property type="entry name" value="Znf_PHD"/>
</dbReference>
<dbReference type="InterPro" id="IPR057053">
    <property type="entry name" value="MYND_ZMYND11_ZMYD8"/>
</dbReference>
<keyword evidence="9 12" id="KW-0103">Bromodomain</keyword>
<dbReference type="Gene3D" id="2.30.30.140">
    <property type="match status" value="1"/>
</dbReference>
<feature type="compositionally biased region" description="Polar residues" evidence="14">
    <location>
        <begin position="120"/>
        <end position="152"/>
    </location>
</feature>
<feature type="compositionally biased region" description="Basic and acidic residues" evidence="14">
    <location>
        <begin position="945"/>
        <end position="958"/>
    </location>
</feature>
<evidence type="ECO:0000256" key="10">
    <source>
        <dbReference type="ARBA" id="ARBA00023163"/>
    </source>
</evidence>
<evidence type="ECO:0000256" key="14">
    <source>
        <dbReference type="SAM" id="MobiDB-lite"/>
    </source>
</evidence>
<evidence type="ECO:0000256" key="7">
    <source>
        <dbReference type="ARBA" id="ARBA00022853"/>
    </source>
</evidence>